<evidence type="ECO:0000313" key="7">
    <source>
        <dbReference type="EMBL" id="CDW76928.1"/>
    </source>
</evidence>
<feature type="transmembrane region" description="Helical" evidence="6">
    <location>
        <begin position="268"/>
        <end position="289"/>
    </location>
</feature>
<feature type="transmembrane region" description="Helical" evidence="6">
    <location>
        <begin position="85"/>
        <end position="106"/>
    </location>
</feature>
<proteinExistence type="predicted"/>
<keyword evidence="2 6" id="KW-0812">Transmembrane</keyword>
<name>A0A078A3U5_STYLE</name>
<reference evidence="7 8" key="1">
    <citation type="submission" date="2014-06" db="EMBL/GenBank/DDBJ databases">
        <authorList>
            <person name="Swart Estienne"/>
        </authorList>
    </citation>
    <scope>NUCLEOTIDE SEQUENCE [LARGE SCALE GENOMIC DNA]</scope>
    <source>
        <strain evidence="7 8">130c</strain>
    </source>
</reference>
<feature type="region of interest" description="Disordered" evidence="5">
    <location>
        <begin position="356"/>
        <end position="380"/>
    </location>
</feature>
<dbReference type="AlphaFoldDB" id="A0A078A3U5"/>
<sequence length="380" mass="43446">MCCSIKCCRIFLAVVSVIILVVGIVVCVFSGIIKNESIFDSNDELRIAGNYIFYIILALGLLVAIFGLCGFCMIKCHKRCCNCCYGCWILICSFIFGGVGIFLFYIGNSVCSKSDGDYLFILNSISNTLKTVDNEINEWSAEKFCTSECPCSLTMPLWQWNEDRLNEFYRTKQISFKKNYQTYTTLNVVSGGYKSFYQCLDYQLSRDSKYQLSHFTLTLLKEIENMFDCNGICNPGIFYFYKELKEGPPTKSCMDSLRQTFKNITVNVGITLIVSFVFCVIAFISQYWLCRSIPKANQHHQQASMQDESKEEFRNKHMPVNTAGYQNIMPNQVINYGPEGPTPSYFYGATPNYQNLDNQMNQENNQSMNQNNSYGVSKQI</sequence>
<dbReference type="Proteomes" id="UP000039865">
    <property type="component" value="Unassembled WGS sequence"/>
</dbReference>
<keyword evidence="8" id="KW-1185">Reference proteome</keyword>
<comment type="subcellular location">
    <subcellularLocation>
        <location evidence="1">Membrane</location>
        <topology evidence="1">Multi-pass membrane protein</topology>
    </subcellularLocation>
</comment>
<feature type="transmembrane region" description="Helical" evidence="6">
    <location>
        <begin position="52"/>
        <end position="73"/>
    </location>
</feature>
<dbReference type="GO" id="GO:0016020">
    <property type="term" value="C:membrane"/>
    <property type="evidence" value="ECO:0007669"/>
    <property type="project" value="UniProtKB-SubCell"/>
</dbReference>
<evidence type="ECO:0000313" key="8">
    <source>
        <dbReference type="Proteomes" id="UP000039865"/>
    </source>
</evidence>
<dbReference type="Pfam" id="PF00335">
    <property type="entry name" value="Tetraspanin"/>
    <property type="match status" value="1"/>
</dbReference>
<protein>
    <submittedName>
        <fullName evidence="7">Tetraspanin family protein</fullName>
    </submittedName>
</protein>
<evidence type="ECO:0000256" key="3">
    <source>
        <dbReference type="ARBA" id="ARBA00022989"/>
    </source>
</evidence>
<evidence type="ECO:0000256" key="4">
    <source>
        <dbReference type="ARBA" id="ARBA00023136"/>
    </source>
</evidence>
<dbReference type="InParanoid" id="A0A078A3U5"/>
<dbReference type="OMA" id="INEWSAE"/>
<evidence type="ECO:0000256" key="2">
    <source>
        <dbReference type="ARBA" id="ARBA00022692"/>
    </source>
</evidence>
<keyword evidence="4 6" id="KW-0472">Membrane</keyword>
<accession>A0A078A3U5</accession>
<organism evidence="7 8">
    <name type="scientific">Stylonychia lemnae</name>
    <name type="common">Ciliate</name>
    <dbReference type="NCBI Taxonomy" id="5949"/>
    <lineage>
        <taxon>Eukaryota</taxon>
        <taxon>Sar</taxon>
        <taxon>Alveolata</taxon>
        <taxon>Ciliophora</taxon>
        <taxon>Intramacronucleata</taxon>
        <taxon>Spirotrichea</taxon>
        <taxon>Stichotrichia</taxon>
        <taxon>Sporadotrichida</taxon>
        <taxon>Oxytrichidae</taxon>
        <taxon>Stylonychinae</taxon>
        <taxon>Stylonychia</taxon>
    </lineage>
</organism>
<evidence type="ECO:0000256" key="6">
    <source>
        <dbReference type="SAM" id="Phobius"/>
    </source>
</evidence>
<keyword evidence="3 6" id="KW-1133">Transmembrane helix</keyword>
<gene>
    <name evidence="7" type="primary">Contig15127.g16120</name>
    <name evidence="7" type="ORF">STYLEM_5893</name>
</gene>
<evidence type="ECO:0000256" key="5">
    <source>
        <dbReference type="SAM" id="MobiDB-lite"/>
    </source>
</evidence>
<dbReference type="EMBL" id="CCKQ01005675">
    <property type="protein sequence ID" value="CDW76928.1"/>
    <property type="molecule type" value="Genomic_DNA"/>
</dbReference>
<feature type="transmembrane region" description="Helical" evidence="6">
    <location>
        <begin position="12"/>
        <end position="32"/>
    </location>
</feature>
<feature type="compositionally biased region" description="Low complexity" evidence="5">
    <location>
        <begin position="358"/>
        <end position="373"/>
    </location>
</feature>
<dbReference type="InterPro" id="IPR018499">
    <property type="entry name" value="Tetraspanin/Peripherin"/>
</dbReference>
<evidence type="ECO:0000256" key="1">
    <source>
        <dbReference type="ARBA" id="ARBA00004141"/>
    </source>
</evidence>